<dbReference type="EMBL" id="JAAOCD010000001">
    <property type="protein sequence ID" value="NHK96776.1"/>
    <property type="molecule type" value="Genomic_DNA"/>
</dbReference>
<name>A0ABX0HT40_9BURK</name>
<evidence type="ECO:0000313" key="1">
    <source>
        <dbReference type="EMBL" id="NHK96776.1"/>
    </source>
</evidence>
<evidence type="ECO:0000313" key="2">
    <source>
        <dbReference type="Proteomes" id="UP000802098"/>
    </source>
</evidence>
<proteinExistence type="predicted"/>
<protein>
    <submittedName>
        <fullName evidence="1">Uncharacterized protein</fullName>
    </submittedName>
</protein>
<gene>
    <name evidence="1" type="ORF">G7087_00135</name>
</gene>
<accession>A0ABX0HT40</accession>
<comment type="caution">
    <text evidence="1">The sequence shown here is derived from an EMBL/GenBank/DDBJ whole genome shotgun (WGS) entry which is preliminary data.</text>
</comment>
<sequence>MSPPPFRFDLVWPQGRARLELPGAGDPDSDLDAARALASALDALAALERWIGTPLDDLRPARAPAAAGAVGLGWGEGGRLLLPPALLPWGRAPSAALRLAWPVWTVRVCVQTLPAGRVPPAALVPGALLLLPASFAGEVLPVVLQPDEPLPARAGLWQPRAGRLCAVAGDAPAAGPGEARVWLDAAVAVDSRAWFGAEDVTAALSAGVARLHAGPLGARGTLVPAGQGWGLLLDVAGAPPAPREDRALAWT</sequence>
<dbReference type="Proteomes" id="UP000802098">
    <property type="component" value="Unassembled WGS sequence"/>
</dbReference>
<organism evidence="1 2">
    <name type="scientific">Rubrivivax benzoatilyticus</name>
    <dbReference type="NCBI Taxonomy" id="316997"/>
    <lineage>
        <taxon>Bacteria</taxon>
        <taxon>Pseudomonadati</taxon>
        <taxon>Pseudomonadota</taxon>
        <taxon>Betaproteobacteria</taxon>
        <taxon>Burkholderiales</taxon>
        <taxon>Sphaerotilaceae</taxon>
        <taxon>Rubrivivax</taxon>
    </lineage>
</organism>
<dbReference type="RefSeq" id="WP_037290944.1">
    <property type="nucleotide sequence ID" value="NZ_JAAOCD010000001.1"/>
</dbReference>
<keyword evidence="2" id="KW-1185">Reference proteome</keyword>
<reference evidence="1 2" key="1">
    <citation type="submission" date="2020-03" db="EMBL/GenBank/DDBJ databases">
        <title>Rubrivivax benzoatilyticus JA2 (sequenced after 10 years sub-culturing).</title>
        <authorList>
            <person name="Gupta D."/>
            <person name="Chintalapati S."/>
            <person name="Chintalapati V.R."/>
        </authorList>
    </citation>
    <scope>NUCLEOTIDE SEQUENCE [LARGE SCALE GENOMIC DNA]</scope>
    <source>
        <strain evidence="1 2">JA2-Mal</strain>
    </source>
</reference>